<proteinExistence type="predicted"/>
<dbReference type="Proteomes" id="UP001332243">
    <property type="component" value="Unassembled WGS sequence"/>
</dbReference>
<protein>
    <submittedName>
        <fullName evidence="1">Uncharacterized protein</fullName>
    </submittedName>
</protein>
<name>A0ABU7RR25_9ACTN</name>
<sequence>MADVVMIHGIFAHRSSRTEISDRWREAIVRGLENVRLPAARDVTLECAFYGHLYNDGKAGGFAPYVPADLEPGIEQELFVAIGEAAGEEPASVDPTKVWAPRTVQWAVRRIERYQLFDRASAVTIGLVKQVARYLRDADFGQAVRDELAQAMEAKPRVLVAHSLGSVVAYDWLRRQPSPPVEALVTIGSPLGFRGIRRALHPDLDTSLPPAPQVSTWVNVAAVEDAVATVKKLDGLFEGTVTDRTARNPRLKAHSATTYLQNVHTSNALKAALG</sequence>
<evidence type="ECO:0000313" key="1">
    <source>
        <dbReference type="EMBL" id="MEE6258958.1"/>
    </source>
</evidence>
<dbReference type="EMBL" id="JAZGQK010000007">
    <property type="protein sequence ID" value="MEE6258958.1"/>
    <property type="molecule type" value="Genomic_DNA"/>
</dbReference>
<dbReference type="RefSeq" id="WP_331214075.1">
    <property type="nucleotide sequence ID" value="NZ_JAZGQK010000007.1"/>
</dbReference>
<comment type="caution">
    <text evidence="1">The sequence shown here is derived from an EMBL/GenBank/DDBJ whole genome shotgun (WGS) entry which is preliminary data.</text>
</comment>
<gene>
    <name evidence="1" type="ORF">V1633_10705</name>
</gene>
<keyword evidence="2" id="KW-1185">Reference proteome</keyword>
<dbReference type="Gene3D" id="3.40.50.1820">
    <property type="entry name" value="alpha/beta hydrolase"/>
    <property type="match status" value="1"/>
</dbReference>
<reference evidence="1 2" key="1">
    <citation type="submission" date="2024-01" db="EMBL/GenBank/DDBJ databases">
        <title>Genome insights into Plantactinospora sonchi sp. nov.</title>
        <authorList>
            <person name="Wang L."/>
        </authorList>
    </citation>
    <scope>NUCLEOTIDE SEQUENCE [LARGE SCALE GENOMIC DNA]</scope>
    <source>
        <strain evidence="1 2">NEAU-QY2</strain>
    </source>
</reference>
<dbReference type="InterPro" id="IPR029058">
    <property type="entry name" value="AB_hydrolase_fold"/>
</dbReference>
<accession>A0ABU7RR25</accession>
<evidence type="ECO:0000313" key="2">
    <source>
        <dbReference type="Proteomes" id="UP001332243"/>
    </source>
</evidence>
<organism evidence="1 2">
    <name type="scientific">Plantactinospora sonchi</name>
    <dbReference type="NCBI Taxonomy" id="1544735"/>
    <lineage>
        <taxon>Bacteria</taxon>
        <taxon>Bacillati</taxon>
        <taxon>Actinomycetota</taxon>
        <taxon>Actinomycetes</taxon>
        <taxon>Micromonosporales</taxon>
        <taxon>Micromonosporaceae</taxon>
        <taxon>Plantactinospora</taxon>
    </lineage>
</organism>
<dbReference type="SUPFAM" id="SSF53474">
    <property type="entry name" value="alpha/beta-Hydrolases"/>
    <property type="match status" value="1"/>
</dbReference>